<keyword evidence="2" id="KW-0732">Signal</keyword>
<dbReference type="CDD" id="cd23668">
    <property type="entry name" value="GH55_beta13glucanase-like"/>
    <property type="match status" value="1"/>
</dbReference>
<dbReference type="Proteomes" id="UP001302602">
    <property type="component" value="Unassembled WGS sequence"/>
</dbReference>
<evidence type="ECO:0000313" key="5">
    <source>
        <dbReference type="Proteomes" id="UP001302602"/>
    </source>
</evidence>
<evidence type="ECO:0000256" key="1">
    <source>
        <dbReference type="SAM" id="MobiDB-lite"/>
    </source>
</evidence>
<reference evidence="4" key="2">
    <citation type="submission" date="2023-05" db="EMBL/GenBank/DDBJ databases">
        <authorList>
            <consortium name="Lawrence Berkeley National Laboratory"/>
            <person name="Steindorff A."/>
            <person name="Hensen N."/>
            <person name="Bonometti L."/>
            <person name="Westerberg I."/>
            <person name="Brannstrom I.O."/>
            <person name="Guillou S."/>
            <person name="Cros-Aarteil S."/>
            <person name="Calhoun S."/>
            <person name="Haridas S."/>
            <person name="Kuo A."/>
            <person name="Mondo S."/>
            <person name="Pangilinan J."/>
            <person name="Riley R."/>
            <person name="Labutti K."/>
            <person name="Andreopoulos B."/>
            <person name="Lipzen A."/>
            <person name="Chen C."/>
            <person name="Yanf M."/>
            <person name="Daum C."/>
            <person name="Ng V."/>
            <person name="Clum A."/>
            <person name="Ohm R."/>
            <person name="Martin F."/>
            <person name="Silar P."/>
            <person name="Natvig D."/>
            <person name="Lalanne C."/>
            <person name="Gautier V."/>
            <person name="Ament-Velasquez S.L."/>
            <person name="Kruys A."/>
            <person name="Hutchinson M.I."/>
            <person name="Powell A.J."/>
            <person name="Barry K."/>
            <person name="Miller A.N."/>
            <person name="Grigoriev I.V."/>
            <person name="Debuchy R."/>
            <person name="Gladieux P."/>
            <person name="Thoren M.H."/>
            <person name="Johannesson H."/>
        </authorList>
    </citation>
    <scope>NUCLEOTIDE SEQUENCE</scope>
    <source>
        <strain evidence="4">CBS 731.68</strain>
    </source>
</reference>
<dbReference type="InterPro" id="IPR024535">
    <property type="entry name" value="RHGA/B-epi-like_pectate_lyase"/>
</dbReference>
<keyword evidence="4" id="KW-0378">Hydrolase</keyword>
<dbReference type="PANTHER" id="PTHR33928">
    <property type="entry name" value="POLYGALACTURONASE QRT3"/>
    <property type="match status" value="1"/>
</dbReference>
<dbReference type="PANTHER" id="PTHR33928:SF2">
    <property type="entry name" value="PECTATE LYASE SUPERFAMILY PROTEIN DOMAIN-CONTAINING PROTEIN-RELATED"/>
    <property type="match status" value="1"/>
</dbReference>
<name>A0AAN6YY76_9PEZI</name>
<evidence type="ECO:0000259" key="3">
    <source>
        <dbReference type="Pfam" id="PF12708"/>
    </source>
</evidence>
<dbReference type="Pfam" id="PF12708">
    <property type="entry name" value="Pect-lyase_RHGA_epim"/>
    <property type="match status" value="2"/>
</dbReference>
<proteinExistence type="predicted"/>
<accession>A0AAN6YY76</accession>
<dbReference type="AlphaFoldDB" id="A0AAN6YY76"/>
<feature type="chain" id="PRO_5042962852" evidence="2">
    <location>
        <begin position="25"/>
        <end position="1178"/>
    </location>
</feature>
<dbReference type="InterPro" id="IPR039279">
    <property type="entry name" value="QRT3-like"/>
</dbReference>
<organism evidence="4 5">
    <name type="scientific">Parathielavia appendiculata</name>
    <dbReference type="NCBI Taxonomy" id="2587402"/>
    <lineage>
        <taxon>Eukaryota</taxon>
        <taxon>Fungi</taxon>
        <taxon>Dikarya</taxon>
        <taxon>Ascomycota</taxon>
        <taxon>Pezizomycotina</taxon>
        <taxon>Sordariomycetes</taxon>
        <taxon>Sordariomycetidae</taxon>
        <taxon>Sordariales</taxon>
        <taxon>Chaetomiaceae</taxon>
        <taxon>Parathielavia</taxon>
    </lineage>
</organism>
<feature type="signal peptide" evidence="2">
    <location>
        <begin position="1"/>
        <end position="24"/>
    </location>
</feature>
<dbReference type="GeneID" id="87834272"/>
<dbReference type="InterPro" id="IPR012334">
    <property type="entry name" value="Pectin_lyas_fold"/>
</dbReference>
<feature type="region of interest" description="Disordered" evidence="1">
    <location>
        <begin position="1017"/>
        <end position="1046"/>
    </location>
</feature>
<dbReference type="InterPro" id="IPR011050">
    <property type="entry name" value="Pectin_lyase_fold/virulence"/>
</dbReference>
<feature type="domain" description="Rhamnogalacturonase A/B/Epimerase-like pectate lyase" evidence="3">
    <location>
        <begin position="143"/>
        <end position="378"/>
    </location>
</feature>
<reference evidence="4" key="1">
    <citation type="journal article" date="2023" name="Mol. Phylogenet. Evol.">
        <title>Genome-scale phylogeny and comparative genomics of the fungal order Sordariales.</title>
        <authorList>
            <person name="Hensen N."/>
            <person name="Bonometti L."/>
            <person name="Westerberg I."/>
            <person name="Brannstrom I.O."/>
            <person name="Guillou S."/>
            <person name="Cros-Aarteil S."/>
            <person name="Calhoun S."/>
            <person name="Haridas S."/>
            <person name="Kuo A."/>
            <person name="Mondo S."/>
            <person name="Pangilinan J."/>
            <person name="Riley R."/>
            <person name="LaButti K."/>
            <person name="Andreopoulos B."/>
            <person name="Lipzen A."/>
            <person name="Chen C."/>
            <person name="Yan M."/>
            <person name="Daum C."/>
            <person name="Ng V."/>
            <person name="Clum A."/>
            <person name="Steindorff A."/>
            <person name="Ohm R.A."/>
            <person name="Martin F."/>
            <person name="Silar P."/>
            <person name="Natvig D.O."/>
            <person name="Lalanne C."/>
            <person name="Gautier V."/>
            <person name="Ament-Velasquez S.L."/>
            <person name="Kruys A."/>
            <person name="Hutchinson M.I."/>
            <person name="Powell A.J."/>
            <person name="Barry K."/>
            <person name="Miller A.N."/>
            <person name="Grigoriev I.V."/>
            <person name="Debuchy R."/>
            <person name="Gladieux P."/>
            <person name="Hiltunen Thoren M."/>
            <person name="Johannesson H."/>
        </authorList>
    </citation>
    <scope>NUCLEOTIDE SEQUENCE</scope>
    <source>
        <strain evidence="4">CBS 731.68</strain>
    </source>
</reference>
<evidence type="ECO:0000256" key="2">
    <source>
        <dbReference type="SAM" id="SignalP"/>
    </source>
</evidence>
<evidence type="ECO:0000313" key="4">
    <source>
        <dbReference type="EMBL" id="KAK4118087.1"/>
    </source>
</evidence>
<feature type="domain" description="Rhamnogalacturonase A/B/Epimerase-like pectate lyase" evidence="3">
    <location>
        <begin position="513"/>
        <end position="578"/>
    </location>
</feature>
<dbReference type="EMBL" id="MU853286">
    <property type="protein sequence ID" value="KAK4118087.1"/>
    <property type="molecule type" value="Genomic_DNA"/>
</dbReference>
<protein>
    <submittedName>
        <fullName evidence="4">Glycoside hydrolase family 55 protein</fullName>
    </submittedName>
</protein>
<feature type="compositionally biased region" description="Low complexity" evidence="1">
    <location>
        <begin position="1028"/>
        <end position="1037"/>
    </location>
</feature>
<dbReference type="GO" id="GO:0004650">
    <property type="term" value="F:polygalacturonase activity"/>
    <property type="evidence" value="ECO:0007669"/>
    <property type="project" value="InterPro"/>
</dbReference>
<keyword evidence="5" id="KW-1185">Reference proteome</keyword>
<sequence length="1178" mass="127615">MMGSLRRLMVSLVVLLDSTTISLAQVDNQWEALEGPARVASFPPEFQHAPPETPEYMVDNTGNKRGVAPNKGQYNGPVWRESGSFENYMRKLAERKAAGLVPNSTVTHTNSSTLKGRQGASFWLPTLGPLGKAPHAGDGYVFYRNVLDYGADNTGATNTEEAINAAIVDGNRCGEECGNTFVLGALIYFPPGTYKVCTPIIQYYLTQFVGDPHDRPIIKGCDEFTGIALIDVDPYVPNRAQPDGTGVNWYINQNQFFRQIRNFVFDLREMPAATDENGQKLVPTGIHWQVSQACSLQNLRFRMPTAGPSGAPPTHVGIFTENGSGGFVSDLVFEGGAIGWRVGSQQYTATSLKFRNCITAIQMVWDWGFNWHKIDIEGGSIAFNISGRGGIDGQGIGSVSIIDSTVSNVPIGVLTNNHATAPPNIVIDNTAFNNVGAIVIVEGGETLLPGGTTIVGLWAHGRRYIGGQGERVTGHVENRPTKPEPLLDGEGKLFTRLRPQYEDLPASAFLIATEHGCRNDATGDNTAAINAFLQQAVAAGKVAYFPAGIYSVQGTVTFPTGSRIQGTGWSQIQATGSYFGDMANPKVVVRVGEEGDVGAMEIVDMLFTVKGPTAGAIMMEWNVHGSSQGAAALWDSHIRVGGGIGTNLDIATCPKFSENDVCICVSMLLHVTKQASGYFENFWAWVADHDNDMSLYWELDSSKSQISLFGARGVLIESQGPVWIYGSGSEHVIFYQYEMLGAKNVYLGHIQTESPYFQPKPVSPSPMDAALGVFPGDPDWADCTKETCEMAWGLRIIDSEGIMLHSAGLYSWFNNYGQACLKTENCQQRIMEVRGSKDVSIFNIFSKAVEEIGTGNTEESSILLSDGNQQGYTSEISLWFPEDGKPGGEVVYIGPEVYTWHTAQCASPPCVFVMPHTSLRSPTTIAVPPYTTELEVGASQGGTFTVTTTVVTITIGTVVTDVLPVSNHNVTRGESPGAPFWVTPSVTFPNVGIPVTKPNGVVTTRNVTLPPWPQIMTWPGGGGGGNGSTATSRSRTTSGGGTRPPYTVTFPDSTYTSPGVFFTCPPNTHYVPEHDAVITLSGCDEVQGGTTLRWDCPATRTIEIDEPTTVDFTLGCTRWTGVSEPTPTMTEFPPGYELVWEEEDGEEDDDDETSSCRLWFFFVSHHFQPFCFFFESLG</sequence>
<dbReference type="SUPFAM" id="SSF51126">
    <property type="entry name" value="Pectin lyase-like"/>
    <property type="match status" value="2"/>
</dbReference>
<dbReference type="Gene3D" id="2.160.20.10">
    <property type="entry name" value="Single-stranded right-handed beta-helix, Pectin lyase-like"/>
    <property type="match status" value="2"/>
</dbReference>
<gene>
    <name evidence="4" type="ORF">N657DRAFT_717756</name>
</gene>
<dbReference type="RefSeq" id="XP_062641860.1">
    <property type="nucleotide sequence ID" value="XM_062797493.1"/>
</dbReference>
<comment type="caution">
    <text evidence="4">The sequence shown here is derived from an EMBL/GenBank/DDBJ whole genome shotgun (WGS) entry which is preliminary data.</text>
</comment>